<evidence type="ECO:0000256" key="5">
    <source>
        <dbReference type="ARBA" id="ARBA00022793"/>
    </source>
</evidence>
<evidence type="ECO:0000256" key="6">
    <source>
        <dbReference type="ARBA" id="ARBA00022822"/>
    </source>
</evidence>
<keyword evidence="12" id="KW-1185">Reference proteome</keyword>
<dbReference type="GO" id="GO:0004640">
    <property type="term" value="F:phosphoribosylanthranilate isomerase activity"/>
    <property type="evidence" value="ECO:0007669"/>
    <property type="project" value="TreeGrafter"/>
</dbReference>
<proteinExistence type="inferred from homology"/>
<dbReference type="UniPathway" id="UPA00035">
    <property type="reaction ID" value="UER00043"/>
</dbReference>
<dbReference type="EC" id="4.1.1.48" evidence="9"/>
<dbReference type="NCBIfam" id="NF001377">
    <property type="entry name" value="PRK00278.2-4"/>
    <property type="match status" value="1"/>
</dbReference>
<dbReference type="EMBL" id="AZGA01000016">
    <property type="protein sequence ID" value="KRM35067.1"/>
    <property type="molecule type" value="Genomic_DNA"/>
</dbReference>
<keyword evidence="7 9" id="KW-0057">Aromatic amino acid biosynthesis</keyword>
<dbReference type="InterPro" id="IPR045186">
    <property type="entry name" value="Indole-3-glycerol_P_synth"/>
</dbReference>
<dbReference type="FunFam" id="3.20.20.70:FF:000024">
    <property type="entry name" value="Indole-3-glycerol phosphate synthase"/>
    <property type="match status" value="1"/>
</dbReference>
<comment type="catalytic activity">
    <reaction evidence="1 9">
        <text>1-(2-carboxyphenylamino)-1-deoxy-D-ribulose 5-phosphate + H(+) = (1S,2R)-1-C-(indol-3-yl)glycerol 3-phosphate + CO2 + H2O</text>
        <dbReference type="Rhea" id="RHEA:23476"/>
        <dbReference type="ChEBI" id="CHEBI:15377"/>
        <dbReference type="ChEBI" id="CHEBI:15378"/>
        <dbReference type="ChEBI" id="CHEBI:16526"/>
        <dbReference type="ChEBI" id="CHEBI:58613"/>
        <dbReference type="ChEBI" id="CHEBI:58866"/>
        <dbReference type="EC" id="4.1.1.48"/>
    </reaction>
</comment>
<dbReference type="PANTHER" id="PTHR22854">
    <property type="entry name" value="TRYPTOPHAN BIOSYNTHESIS PROTEIN"/>
    <property type="match status" value="1"/>
</dbReference>
<dbReference type="PROSITE" id="PS00614">
    <property type="entry name" value="IGPS"/>
    <property type="match status" value="1"/>
</dbReference>
<dbReference type="CDD" id="cd00331">
    <property type="entry name" value="IGPS"/>
    <property type="match status" value="1"/>
</dbReference>
<dbReference type="RefSeq" id="WP_057002441.1">
    <property type="nucleotide sequence ID" value="NZ_AZGA01000016.1"/>
</dbReference>
<evidence type="ECO:0000313" key="12">
    <source>
        <dbReference type="Proteomes" id="UP000051236"/>
    </source>
</evidence>
<dbReference type="HAMAP" id="MF_00134_B">
    <property type="entry name" value="IGPS_B"/>
    <property type="match status" value="1"/>
</dbReference>
<accession>A0A0R1Y445</accession>
<dbReference type="eggNOG" id="COG0134">
    <property type="taxonomic scope" value="Bacteria"/>
</dbReference>
<feature type="domain" description="Indole-3-glycerol phosphate synthase" evidence="10">
    <location>
        <begin position="4"/>
        <end position="256"/>
    </location>
</feature>
<keyword evidence="4 9" id="KW-0028">Amino-acid biosynthesis</keyword>
<gene>
    <name evidence="9" type="primary">trpC</name>
    <name evidence="11" type="ORF">FC83_GL001193</name>
</gene>
<name>A0A0R1Y445_9LACO</name>
<evidence type="ECO:0000256" key="9">
    <source>
        <dbReference type="HAMAP-Rule" id="MF_00134"/>
    </source>
</evidence>
<dbReference type="InterPro" id="IPR013785">
    <property type="entry name" value="Aldolase_TIM"/>
</dbReference>
<keyword evidence="8 9" id="KW-0456">Lyase</keyword>
<evidence type="ECO:0000256" key="7">
    <source>
        <dbReference type="ARBA" id="ARBA00023141"/>
    </source>
</evidence>
<dbReference type="InterPro" id="IPR001468">
    <property type="entry name" value="Indole-3-GlycerolPSynthase_CS"/>
</dbReference>
<evidence type="ECO:0000256" key="1">
    <source>
        <dbReference type="ARBA" id="ARBA00001633"/>
    </source>
</evidence>
<dbReference type="Gene3D" id="3.20.20.70">
    <property type="entry name" value="Aldolase class I"/>
    <property type="match status" value="1"/>
</dbReference>
<evidence type="ECO:0000256" key="2">
    <source>
        <dbReference type="ARBA" id="ARBA00004696"/>
    </source>
</evidence>
<evidence type="ECO:0000256" key="3">
    <source>
        <dbReference type="ARBA" id="ARBA00008737"/>
    </source>
</evidence>
<evidence type="ECO:0000313" key="11">
    <source>
        <dbReference type="EMBL" id="KRM35067.1"/>
    </source>
</evidence>
<comment type="caution">
    <text evidence="11">The sequence shown here is derived from an EMBL/GenBank/DDBJ whole genome shotgun (WGS) entry which is preliminary data.</text>
</comment>
<dbReference type="PATRIC" id="fig|1423734.3.peg.1206"/>
<sequence>MILDDLVAATKRRLKIEKQTNSLKAVQQCAKVALKTLPAIDFAAQLKQPGLHIIGELKQASPSKGQIVTDFPYIAIAKAYDEAGVDAISILTEPAYFKGSLTYLDKVSKITKRPLLRKDFTIDPYMIYQAKANGAAIILLIVAILDDQQLKDYLQLAHDLQLNAIVEVHNEAEVKRALAAGAKIIGINNRNLKNFTVNVANSLQLKNLIPADVAVIAESGLKKPADLIPLKQAGFDGILIGEALMRAEDKAKMVQQFKEVAYG</sequence>
<dbReference type="AlphaFoldDB" id="A0A0R1Y445"/>
<evidence type="ECO:0000256" key="4">
    <source>
        <dbReference type="ARBA" id="ARBA00022605"/>
    </source>
</evidence>
<dbReference type="InterPro" id="IPR011060">
    <property type="entry name" value="RibuloseP-bd_barrel"/>
</dbReference>
<evidence type="ECO:0000259" key="10">
    <source>
        <dbReference type="Pfam" id="PF00218"/>
    </source>
</evidence>
<protein>
    <recommendedName>
        <fullName evidence="9">Indole-3-glycerol phosphate synthase</fullName>
        <shortName evidence="9">IGPS</shortName>
        <ecNumber evidence="9">4.1.1.48</ecNumber>
    </recommendedName>
</protein>
<dbReference type="Pfam" id="PF00218">
    <property type="entry name" value="IGPS"/>
    <property type="match status" value="1"/>
</dbReference>
<comment type="pathway">
    <text evidence="2 9">Amino-acid biosynthesis; L-tryptophan biosynthesis; L-tryptophan from chorismate: step 4/5.</text>
</comment>
<reference evidence="11 12" key="1">
    <citation type="journal article" date="2015" name="Genome Announc.">
        <title>Expanding the biotechnology potential of lactobacilli through comparative genomics of 213 strains and associated genera.</title>
        <authorList>
            <person name="Sun Z."/>
            <person name="Harris H.M."/>
            <person name="McCann A."/>
            <person name="Guo C."/>
            <person name="Argimon S."/>
            <person name="Zhang W."/>
            <person name="Yang X."/>
            <person name="Jeffery I.B."/>
            <person name="Cooney J.C."/>
            <person name="Kagawa T.F."/>
            <person name="Liu W."/>
            <person name="Song Y."/>
            <person name="Salvetti E."/>
            <person name="Wrobel A."/>
            <person name="Rasinkangas P."/>
            <person name="Parkhill J."/>
            <person name="Rea M.C."/>
            <person name="O'Sullivan O."/>
            <person name="Ritari J."/>
            <person name="Douillard F.P."/>
            <person name="Paul Ross R."/>
            <person name="Yang R."/>
            <person name="Briner A.E."/>
            <person name="Felis G.E."/>
            <person name="de Vos W.M."/>
            <person name="Barrangou R."/>
            <person name="Klaenhammer T.R."/>
            <person name="Caufield P.W."/>
            <person name="Cui Y."/>
            <person name="Zhang H."/>
            <person name="O'Toole P.W."/>
        </authorList>
    </citation>
    <scope>NUCLEOTIDE SEQUENCE [LARGE SCALE GENOMIC DNA]</scope>
    <source>
        <strain evidence="11 12">DSM 18527</strain>
    </source>
</reference>
<evidence type="ECO:0000256" key="8">
    <source>
        <dbReference type="ARBA" id="ARBA00023239"/>
    </source>
</evidence>
<keyword evidence="5 9" id="KW-0210">Decarboxylase</keyword>
<dbReference type="GO" id="GO:0004425">
    <property type="term" value="F:indole-3-glycerol-phosphate synthase activity"/>
    <property type="evidence" value="ECO:0007669"/>
    <property type="project" value="UniProtKB-UniRule"/>
</dbReference>
<dbReference type="GO" id="GO:0000162">
    <property type="term" value="P:L-tryptophan biosynthetic process"/>
    <property type="evidence" value="ECO:0007669"/>
    <property type="project" value="UniProtKB-UniRule"/>
</dbReference>
<organism evidence="11 12">
    <name type="scientific">Agrilactobacillus composti DSM 18527 = JCM 14202</name>
    <dbReference type="NCBI Taxonomy" id="1423734"/>
    <lineage>
        <taxon>Bacteria</taxon>
        <taxon>Bacillati</taxon>
        <taxon>Bacillota</taxon>
        <taxon>Bacilli</taxon>
        <taxon>Lactobacillales</taxon>
        <taxon>Lactobacillaceae</taxon>
        <taxon>Agrilactobacillus</taxon>
    </lineage>
</organism>
<comment type="similarity">
    <text evidence="3 9">Belongs to the TrpC family.</text>
</comment>
<dbReference type="InterPro" id="IPR013798">
    <property type="entry name" value="Indole-3-glycerol_P_synth_dom"/>
</dbReference>
<dbReference type="SUPFAM" id="SSF51366">
    <property type="entry name" value="Ribulose-phoshate binding barrel"/>
    <property type="match status" value="1"/>
</dbReference>
<keyword evidence="6 9" id="KW-0822">Tryptophan biosynthesis</keyword>
<dbReference type="PANTHER" id="PTHR22854:SF2">
    <property type="entry name" value="INDOLE-3-GLYCEROL-PHOSPHATE SYNTHASE"/>
    <property type="match status" value="1"/>
</dbReference>
<dbReference type="Proteomes" id="UP000051236">
    <property type="component" value="Unassembled WGS sequence"/>
</dbReference>
<dbReference type="STRING" id="1423734.FC83_GL001193"/>